<gene>
    <name evidence="1" type="ORF">TSOC_011229</name>
</gene>
<dbReference type="OrthoDB" id="525608at2759"/>
<dbReference type="Proteomes" id="UP000236333">
    <property type="component" value="Unassembled WGS sequence"/>
</dbReference>
<accession>A0A2J7ZR63</accession>
<proteinExistence type="predicted"/>
<sequence length="249" mass="27807">MRIEATYTGRKTGEVAQAELEAFVGDFIVGGYYQEHGANVYSDVADFAVQNSGNGPPLRRISQSIYVEADQAVLDNVAALWEALYANPIIVVDKSNPYDGQFTFWAQYRYGPGSRAGKAPHVAAGMRTAMFEMVHENIWLLQNDDFSRAPYSDIVAENFRQLGSTSYQNHCNSWSSYNSYDTDYKTRFYQGWDGLTAVKKKYDPCNLYSVKYGPGWDLPKATCDIYGPCKSGSKSCKPSRRLAQLGGSH</sequence>
<organism evidence="1 2">
    <name type="scientific">Tetrabaena socialis</name>
    <dbReference type="NCBI Taxonomy" id="47790"/>
    <lineage>
        <taxon>Eukaryota</taxon>
        <taxon>Viridiplantae</taxon>
        <taxon>Chlorophyta</taxon>
        <taxon>core chlorophytes</taxon>
        <taxon>Chlorophyceae</taxon>
        <taxon>CS clade</taxon>
        <taxon>Chlamydomonadales</taxon>
        <taxon>Tetrabaenaceae</taxon>
        <taxon>Tetrabaena</taxon>
    </lineage>
</organism>
<evidence type="ECO:0000313" key="2">
    <source>
        <dbReference type="Proteomes" id="UP000236333"/>
    </source>
</evidence>
<dbReference type="AlphaFoldDB" id="A0A2J7ZR63"/>
<keyword evidence="2" id="KW-1185">Reference proteome</keyword>
<reference evidence="1 2" key="1">
    <citation type="journal article" date="2017" name="Mol. Biol. Evol.">
        <title>The 4-celled Tetrabaena socialis nuclear genome reveals the essential components for genetic control of cell number at the origin of multicellularity in the volvocine lineage.</title>
        <authorList>
            <person name="Featherston J."/>
            <person name="Arakaki Y."/>
            <person name="Hanschen E.R."/>
            <person name="Ferris P.J."/>
            <person name="Michod R.E."/>
            <person name="Olson B.J.S.C."/>
            <person name="Nozaki H."/>
            <person name="Durand P.M."/>
        </authorList>
    </citation>
    <scope>NUCLEOTIDE SEQUENCE [LARGE SCALE GENOMIC DNA]</scope>
    <source>
        <strain evidence="1 2">NIES-571</strain>
    </source>
</reference>
<protein>
    <submittedName>
        <fullName evidence="1">Uncharacterized protein</fullName>
    </submittedName>
</protein>
<dbReference type="EMBL" id="PGGS01000600">
    <property type="protein sequence ID" value="PNH02759.1"/>
    <property type="molecule type" value="Genomic_DNA"/>
</dbReference>
<name>A0A2J7ZR63_9CHLO</name>
<evidence type="ECO:0000313" key="1">
    <source>
        <dbReference type="EMBL" id="PNH02759.1"/>
    </source>
</evidence>
<comment type="caution">
    <text evidence="1">The sequence shown here is derived from an EMBL/GenBank/DDBJ whole genome shotgun (WGS) entry which is preliminary data.</text>
</comment>